<evidence type="ECO:0000256" key="4">
    <source>
        <dbReference type="ARBA" id="ARBA00023014"/>
    </source>
</evidence>
<dbReference type="Gene3D" id="3.20.20.70">
    <property type="entry name" value="Aldolase class I"/>
    <property type="match status" value="1"/>
</dbReference>
<sequence>MESIEPLGKLERLGGAAQYDMCGSCVNPKGDTLAHRQRGEMGKWVYPAAMPDGKHILLMKVLMSNTCENNCLYCVNRSGKDRPVLSFEPEELSSLFMNMFNGNLVQGLFLSSAIYKGVNRTMDRMLRTIEILRCRHRFRGFIHLKILPGADLGHIERAVKLADRVSVNLEAPSGARLKRIAPEKDYTEELLSRIQYLSGLINKANYGRRWGPKGQTTQFVVGAAEEPDTEILAVTKNLYDRLDLSRIYFSAFQPAQDTPLDALRPTPFLREHRIYQVDFLFRRYGFAMEEIGFNGKGLLPLGKDPKMIWAENHPERFPVEVNTAPRRVLLRVPGFGLKTVKRVLEVRREHKINCISQLQMMGAVMKNAQGFILLNGVYPGKPLSSQMEIWEPEKVHFGESTIASPV</sequence>
<evidence type="ECO:0000259" key="5">
    <source>
        <dbReference type="PROSITE" id="PS51918"/>
    </source>
</evidence>
<dbReference type="InterPro" id="IPR007197">
    <property type="entry name" value="rSAM"/>
</dbReference>
<evidence type="ECO:0000313" key="7">
    <source>
        <dbReference type="Proteomes" id="UP000630660"/>
    </source>
</evidence>
<dbReference type="SFLD" id="SFLDS00029">
    <property type="entry name" value="Radical_SAM"/>
    <property type="match status" value="1"/>
</dbReference>
<keyword evidence="3" id="KW-0408">Iron</keyword>
<dbReference type="GO" id="GO:0046872">
    <property type="term" value="F:metal ion binding"/>
    <property type="evidence" value="ECO:0007669"/>
    <property type="project" value="UniProtKB-KW"/>
</dbReference>
<feature type="domain" description="Radical SAM core" evidence="5">
    <location>
        <begin position="51"/>
        <end position="294"/>
    </location>
</feature>
<evidence type="ECO:0000313" key="6">
    <source>
        <dbReference type="EMBL" id="MBD3363627.1"/>
    </source>
</evidence>
<reference evidence="6" key="1">
    <citation type="submission" date="2019-11" db="EMBL/GenBank/DDBJ databases">
        <title>Microbial mats filling the niche in hypersaline microbial mats.</title>
        <authorList>
            <person name="Wong H.L."/>
            <person name="Macleod F.I."/>
            <person name="White R.A. III"/>
            <person name="Burns B.P."/>
        </authorList>
    </citation>
    <scope>NUCLEOTIDE SEQUENCE</scope>
    <source>
        <strain evidence="6">Bin_327</strain>
    </source>
</reference>
<evidence type="ECO:0000256" key="2">
    <source>
        <dbReference type="ARBA" id="ARBA00022723"/>
    </source>
</evidence>
<evidence type="ECO:0000256" key="3">
    <source>
        <dbReference type="ARBA" id="ARBA00023004"/>
    </source>
</evidence>
<dbReference type="PROSITE" id="PS51918">
    <property type="entry name" value="RADICAL_SAM"/>
    <property type="match status" value="1"/>
</dbReference>
<dbReference type="InterPro" id="IPR013785">
    <property type="entry name" value="Aldolase_TIM"/>
</dbReference>
<keyword evidence="4" id="KW-0411">Iron-sulfur</keyword>
<dbReference type="InterPro" id="IPR058240">
    <property type="entry name" value="rSAM_sf"/>
</dbReference>
<dbReference type="GO" id="GO:0051536">
    <property type="term" value="F:iron-sulfur cluster binding"/>
    <property type="evidence" value="ECO:0007669"/>
    <property type="project" value="UniProtKB-KW"/>
</dbReference>
<dbReference type="SUPFAM" id="SSF102114">
    <property type="entry name" value="Radical SAM enzymes"/>
    <property type="match status" value="1"/>
</dbReference>
<keyword evidence="2" id="KW-0479">Metal-binding</keyword>
<dbReference type="Proteomes" id="UP000630660">
    <property type="component" value="Unassembled WGS sequence"/>
</dbReference>
<dbReference type="InterPro" id="IPR023874">
    <property type="entry name" value="DNA_rSAM_put"/>
</dbReference>
<accession>A0A9D5QC34</accession>
<name>A0A9D5QC34_UNCW3</name>
<dbReference type="EMBL" id="WJKJ01000008">
    <property type="protein sequence ID" value="MBD3363627.1"/>
    <property type="molecule type" value="Genomic_DNA"/>
</dbReference>
<dbReference type="SFLD" id="SFLDG01102">
    <property type="entry name" value="Uncharacterised_Radical_SAM_Su"/>
    <property type="match status" value="1"/>
</dbReference>
<organism evidence="6 7">
    <name type="scientific">candidate division WOR-3 bacterium</name>
    <dbReference type="NCBI Taxonomy" id="2052148"/>
    <lineage>
        <taxon>Bacteria</taxon>
        <taxon>Bacteria division WOR-3</taxon>
    </lineage>
</organism>
<proteinExistence type="predicted"/>
<dbReference type="AlphaFoldDB" id="A0A9D5QC34"/>
<dbReference type="Pfam" id="PF04055">
    <property type="entry name" value="Radical_SAM"/>
    <property type="match status" value="1"/>
</dbReference>
<evidence type="ECO:0000256" key="1">
    <source>
        <dbReference type="ARBA" id="ARBA00022691"/>
    </source>
</evidence>
<dbReference type="InterPro" id="IPR010994">
    <property type="entry name" value="RuvA_2-like"/>
</dbReference>
<gene>
    <name evidence="6" type="ORF">GF359_00270</name>
</gene>
<dbReference type="GO" id="GO:0003824">
    <property type="term" value="F:catalytic activity"/>
    <property type="evidence" value="ECO:0007669"/>
    <property type="project" value="InterPro"/>
</dbReference>
<keyword evidence="1" id="KW-0949">S-adenosyl-L-methionine</keyword>
<comment type="caution">
    <text evidence="6">The sequence shown here is derived from an EMBL/GenBank/DDBJ whole genome shotgun (WGS) entry which is preliminary data.</text>
</comment>
<dbReference type="SUPFAM" id="SSF47781">
    <property type="entry name" value="RuvA domain 2-like"/>
    <property type="match status" value="1"/>
</dbReference>
<protein>
    <submittedName>
        <fullName evidence="6">DNA modification/repair radical SAM protein</fullName>
    </submittedName>
</protein>